<dbReference type="GO" id="GO:0004654">
    <property type="term" value="F:polyribonucleotide nucleotidyltransferase activity"/>
    <property type="evidence" value="ECO:0007669"/>
    <property type="project" value="UniProtKB-UniRule"/>
</dbReference>
<dbReference type="Pfam" id="PF00575">
    <property type="entry name" value="S1"/>
    <property type="match status" value="1"/>
</dbReference>
<evidence type="ECO:0000256" key="1">
    <source>
        <dbReference type="ARBA" id="ARBA00004496"/>
    </source>
</evidence>
<dbReference type="Gene3D" id="2.40.50.140">
    <property type="entry name" value="Nucleic acid-binding proteins"/>
    <property type="match status" value="1"/>
</dbReference>
<keyword evidence="12" id="KW-1185">Reference proteome</keyword>
<organism evidence="11 12">
    <name type="scientific">Bacillus salacetis</name>
    <dbReference type="NCBI Taxonomy" id="2315464"/>
    <lineage>
        <taxon>Bacteria</taxon>
        <taxon>Bacillati</taxon>
        <taxon>Bacillota</taxon>
        <taxon>Bacilli</taxon>
        <taxon>Bacillales</taxon>
        <taxon>Bacillaceae</taxon>
        <taxon>Bacillus</taxon>
    </lineage>
</organism>
<feature type="binding site" evidence="9">
    <location>
        <position position="493"/>
    </location>
    <ligand>
        <name>Mg(2+)</name>
        <dbReference type="ChEBI" id="CHEBI:18420"/>
    </ligand>
</feature>
<dbReference type="EC" id="2.7.7.8" evidence="9"/>
<evidence type="ECO:0000256" key="8">
    <source>
        <dbReference type="ARBA" id="ARBA00022884"/>
    </source>
</evidence>
<protein>
    <recommendedName>
        <fullName evidence="9">Polyribonucleotide nucleotidyltransferase</fullName>
        <ecNumber evidence="9">2.7.7.8</ecNumber>
    </recommendedName>
    <alternativeName>
        <fullName evidence="9">Polynucleotide phosphorylase</fullName>
        <shortName evidence="9">PNPase</shortName>
    </alternativeName>
</protein>
<dbReference type="SMART" id="SM00316">
    <property type="entry name" value="S1"/>
    <property type="match status" value="1"/>
</dbReference>
<dbReference type="SUPFAM" id="SSF55666">
    <property type="entry name" value="Ribonuclease PH domain 2-like"/>
    <property type="match status" value="2"/>
</dbReference>
<keyword evidence="6 9" id="KW-0479">Metal-binding</keyword>
<dbReference type="InterPro" id="IPR020568">
    <property type="entry name" value="Ribosomal_Su5_D2-typ_SF"/>
</dbReference>
<dbReference type="CDD" id="cd11364">
    <property type="entry name" value="RNase_PH_PNPase_2"/>
    <property type="match status" value="1"/>
</dbReference>
<dbReference type="Pfam" id="PF03725">
    <property type="entry name" value="RNase_PH_C"/>
    <property type="match status" value="2"/>
</dbReference>
<gene>
    <name evidence="9 11" type="primary">pnp</name>
    <name evidence="11" type="ORF">D3H55_05970</name>
</gene>
<dbReference type="SMART" id="SM00322">
    <property type="entry name" value="KH"/>
    <property type="match status" value="1"/>
</dbReference>
<dbReference type="OrthoDB" id="9804305at2"/>
<feature type="binding site" evidence="9">
    <location>
        <position position="487"/>
    </location>
    <ligand>
        <name>Mg(2+)</name>
        <dbReference type="ChEBI" id="CHEBI:18420"/>
    </ligand>
</feature>
<dbReference type="PANTHER" id="PTHR11252">
    <property type="entry name" value="POLYRIBONUCLEOTIDE NUCLEOTIDYLTRANSFERASE"/>
    <property type="match status" value="1"/>
</dbReference>
<comment type="function">
    <text evidence="9">Involved in mRNA degradation. Catalyzes the phosphorolysis of single-stranded polyribonucleotides processively in the 3'- to 5'-direction.</text>
</comment>
<dbReference type="FunFam" id="3.30.230.70:FF:000002">
    <property type="entry name" value="Polyribonucleotide nucleotidyltransferase"/>
    <property type="match status" value="1"/>
</dbReference>
<dbReference type="Gene3D" id="3.30.230.70">
    <property type="entry name" value="GHMP Kinase, N-terminal domain"/>
    <property type="match status" value="2"/>
</dbReference>
<dbReference type="Pfam" id="PF01138">
    <property type="entry name" value="RNase_PH"/>
    <property type="match status" value="2"/>
</dbReference>
<evidence type="ECO:0000256" key="6">
    <source>
        <dbReference type="ARBA" id="ARBA00022723"/>
    </source>
</evidence>
<dbReference type="PIRSF" id="PIRSF005499">
    <property type="entry name" value="PNPase"/>
    <property type="match status" value="1"/>
</dbReference>
<dbReference type="Gene3D" id="3.30.1370.10">
    <property type="entry name" value="K Homology domain, type 1"/>
    <property type="match status" value="1"/>
</dbReference>
<comment type="similarity">
    <text evidence="2 9">Belongs to the polyribonucleotide nucleotidyltransferase family.</text>
</comment>
<dbReference type="HAMAP" id="MF_01595">
    <property type="entry name" value="PNPase"/>
    <property type="match status" value="1"/>
</dbReference>
<dbReference type="FunFam" id="2.40.50.140:FF:000023">
    <property type="entry name" value="Polyribonucleotide nucleotidyltransferase"/>
    <property type="match status" value="1"/>
</dbReference>
<dbReference type="GO" id="GO:0006402">
    <property type="term" value="P:mRNA catabolic process"/>
    <property type="evidence" value="ECO:0007669"/>
    <property type="project" value="UniProtKB-UniRule"/>
</dbReference>
<dbReference type="InterPro" id="IPR003029">
    <property type="entry name" value="S1_domain"/>
</dbReference>
<dbReference type="InterPro" id="IPR036612">
    <property type="entry name" value="KH_dom_type_1_sf"/>
</dbReference>
<keyword evidence="8 9" id="KW-0694">RNA-binding</keyword>
<dbReference type="CDD" id="cd11363">
    <property type="entry name" value="RNase_PH_PNPase_1"/>
    <property type="match status" value="1"/>
</dbReference>
<dbReference type="GO" id="GO:0006396">
    <property type="term" value="P:RNA processing"/>
    <property type="evidence" value="ECO:0007669"/>
    <property type="project" value="InterPro"/>
</dbReference>
<evidence type="ECO:0000256" key="3">
    <source>
        <dbReference type="ARBA" id="ARBA00022490"/>
    </source>
</evidence>
<evidence type="ECO:0000256" key="7">
    <source>
        <dbReference type="ARBA" id="ARBA00022842"/>
    </source>
</evidence>
<dbReference type="Proteomes" id="UP000265801">
    <property type="component" value="Unassembled WGS sequence"/>
</dbReference>
<dbReference type="GO" id="GO:0000287">
    <property type="term" value="F:magnesium ion binding"/>
    <property type="evidence" value="ECO:0007669"/>
    <property type="project" value="UniProtKB-UniRule"/>
</dbReference>
<dbReference type="InterPro" id="IPR015847">
    <property type="entry name" value="ExoRNase_PH_dom2"/>
</dbReference>
<dbReference type="SUPFAM" id="SSF54211">
    <property type="entry name" value="Ribosomal protein S5 domain 2-like"/>
    <property type="match status" value="2"/>
</dbReference>
<dbReference type="Pfam" id="PF00013">
    <property type="entry name" value="KH_1"/>
    <property type="match status" value="1"/>
</dbReference>
<dbReference type="InterPro" id="IPR001247">
    <property type="entry name" value="ExoRNase_PH_dom1"/>
</dbReference>
<name>A0A3A1R6Y2_9BACI</name>
<dbReference type="GO" id="GO:0003723">
    <property type="term" value="F:RNA binding"/>
    <property type="evidence" value="ECO:0007669"/>
    <property type="project" value="UniProtKB-UniRule"/>
</dbReference>
<dbReference type="GO" id="GO:0005829">
    <property type="term" value="C:cytosol"/>
    <property type="evidence" value="ECO:0007669"/>
    <property type="project" value="TreeGrafter"/>
</dbReference>
<dbReference type="InterPro" id="IPR012162">
    <property type="entry name" value="PNPase"/>
</dbReference>
<dbReference type="InterPro" id="IPR027408">
    <property type="entry name" value="PNPase/RNase_PH_dom_sf"/>
</dbReference>
<keyword evidence="5 9" id="KW-0548">Nucleotidyltransferase</keyword>
<dbReference type="CDD" id="cd02393">
    <property type="entry name" value="KH-I_PNPase"/>
    <property type="match status" value="1"/>
</dbReference>
<keyword evidence="4 9" id="KW-0808">Transferase</keyword>
<comment type="cofactor">
    <cofactor evidence="9">
        <name>Mg(2+)</name>
        <dbReference type="ChEBI" id="CHEBI:18420"/>
    </cofactor>
</comment>
<dbReference type="InterPro" id="IPR012340">
    <property type="entry name" value="NA-bd_OB-fold"/>
</dbReference>
<comment type="catalytic activity">
    <reaction evidence="9">
        <text>RNA(n+1) + phosphate = RNA(n) + a ribonucleoside 5'-diphosphate</text>
        <dbReference type="Rhea" id="RHEA:22096"/>
        <dbReference type="Rhea" id="RHEA-COMP:14527"/>
        <dbReference type="Rhea" id="RHEA-COMP:17342"/>
        <dbReference type="ChEBI" id="CHEBI:43474"/>
        <dbReference type="ChEBI" id="CHEBI:57930"/>
        <dbReference type="ChEBI" id="CHEBI:140395"/>
        <dbReference type="EC" id="2.7.7.8"/>
    </reaction>
</comment>
<dbReference type="SUPFAM" id="SSF50249">
    <property type="entry name" value="Nucleic acid-binding proteins"/>
    <property type="match status" value="1"/>
</dbReference>
<dbReference type="PROSITE" id="PS50084">
    <property type="entry name" value="KH_TYPE_1"/>
    <property type="match status" value="1"/>
</dbReference>
<dbReference type="EMBL" id="QXIR01000005">
    <property type="protein sequence ID" value="RIW36452.1"/>
    <property type="molecule type" value="Genomic_DNA"/>
</dbReference>
<dbReference type="NCBIfam" id="TIGR03591">
    <property type="entry name" value="polynuc_phos"/>
    <property type="match status" value="1"/>
</dbReference>
<evidence type="ECO:0000256" key="9">
    <source>
        <dbReference type="HAMAP-Rule" id="MF_01595"/>
    </source>
</evidence>
<keyword evidence="7 9" id="KW-0460">Magnesium</keyword>
<dbReference type="Pfam" id="PF03726">
    <property type="entry name" value="PNPase"/>
    <property type="match status" value="1"/>
</dbReference>
<comment type="caution">
    <text evidence="11">The sequence shown here is derived from an EMBL/GenBank/DDBJ whole genome shotgun (WGS) entry which is preliminary data.</text>
</comment>
<dbReference type="InterPro" id="IPR015848">
    <property type="entry name" value="PNPase_PH_RNA-bd_bac/org-type"/>
</dbReference>
<comment type="subcellular location">
    <subcellularLocation>
        <location evidence="1 9">Cytoplasm</location>
    </subcellularLocation>
</comment>
<dbReference type="CDD" id="cd04472">
    <property type="entry name" value="S1_PNPase"/>
    <property type="match status" value="1"/>
</dbReference>
<evidence type="ECO:0000256" key="2">
    <source>
        <dbReference type="ARBA" id="ARBA00007404"/>
    </source>
</evidence>
<dbReference type="GO" id="GO:0000175">
    <property type="term" value="F:3'-5'-RNA exonuclease activity"/>
    <property type="evidence" value="ECO:0007669"/>
    <property type="project" value="TreeGrafter"/>
</dbReference>
<dbReference type="InterPro" id="IPR004087">
    <property type="entry name" value="KH_dom"/>
</dbReference>
<sequence>MEQETREFSIDWAGRKLTVEYGQLAKQANGAVLIRYGDTAVLSSATASKQPKPLDFFPLTVNYEERLYAVGKIPGGFIKREGRPSERAILASRLIDRPIRPLFADGFRNEVQVISMVMSVDQDCSSEMAAMFGSSLALTVSDIPFEGPIAGVQVGLVEGEFIINPNVEQLEKSEINLIVAGTKDAINMVEAGADEVPEETMLEAIMFGHEEIKRLISFQEEIAAQVGKEKMEVELYQIDQDIEAEVRGLCEEDMIKAIQVQEKHARENAIKKVKDEVIAKFEEKEAEDDQIKQVKQVLDKLVKGEVRRLITEDKVRPDGRGLDEIRPLASQVGLLPRTHGSGLFTRGQTQALSICTLGALGDVQVLDGLGLEESKRFMHHYNFPLFSVGETGPIRGPGRREIGHGALGERALEPIIPNEKDFPYTIRLVSEVLESNGSTSQASICASTLAMMDAGVPIKAPVAGIAMGLIQSGEHYSILTDIQGMEDHLGDMDFKVAGTAKGVTALQMDIKIEGLSRNILEEALQQAKSGRMHILDSMLSTISESREQLSQYAPKIVTMTINPDKIRDVIGPSGKQINKIIEETGVKIDIEQDGTVFISSTDEEMIKKAKKIIEDIVREVEVGQMYLGKVKRIEKFGAFVEIFNGKDGLVHISELAEERIGKVEDVVSIGDELLVKVTEIDRQGRVNLSRKAVLKEQREKEEQAQK</sequence>
<dbReference type="AlphaFoldDB" id="A0A3A1R6Y2"/>
<dbReference type="FunFam" id="3.30.230.70:FF:000001">
    <property type="entry name" value="Polyribonucleotide nucleotidyltransferase"/>
    <property type="match status" value="1"/>
</dbReference>
<proteinExistence type="inferred from homology"/>
<dbReference type="PANTHER" id="PTHR11252:SF0">
    <property type="entry name" value="POLYRIBONUCLEOTIDE NUCLEOTIDYLTRANSFERASE 1, MITOCHONDRIAL"/>
    <property type="match status" value="1"/>
</dbReference>
<reference evidence="11 12" key="1">
    <citation type="submission" date="2018-09" db="EMBL/GenBank/DDBJ databases">
        <title>Bacillus saliacetes sp. nov., isolated from Thai shrimp paste (Ka-pi).</title>
        <authorList>
            <person name="Daroonpunt R."/>
            <person name="Tanasupawat S."/>
            <person name="Yiamsombut S."/>
        </authorList>
    </citation>
    <scope>NUCLEOTIDE SEQUENCE [LARGE SCALE GENOMIC DNA]</scope>
    <source>
        <strain evidence="11 12">SKP7-4</strain>
    </source>
</reference>
<dbReference type="FunFam" id="3.30.1370.10:FF:000001">
    <property type="entry name" value="Polyribonucleotide nucleotidyltransferase"/>
    <property type="match status" value="1"/>
</dbReference>
<feature type="domain" description="S1 motif" evidence="10">
    <location>
        <begin position="623"/>
        <end position="691"/>
    </location>
</feature>
<dbReference type="InterPro" id="IPR004088">
    <property type="entry name" value="KH_dom_type_1"/>
</dbReference>
<dbReference type="PROSITE" id="PS50126">
    <property type="entry name" value="S1"/>
    <property type="match status" value="1"/>
</dbReference>
<dbReference type="RefSeq" id="WP_119546002.1">
    <property type="nucleotide sequence ID" value="NZ_QXIR01000005.1"/>
</dbReference>
<dbReference type="NCBIfam" id="NF008805">
    <property type="entry name" value="PRK11824.1"/>
    <property type="match status" value="1"/>
</dbReference>
<evidence type="ECO:0000313" key="11">
    <source>
        <dbReference type="EMBL" id="RIW36452.1"/>
    </source>
</evidence>
<evidence type="ECO:0000256" key="5">
    <source>
        <dbReference type="ARBA" id="ARBA00022695"/>
    </source>
</evidence>
<dbReference type="InterPro" id="IPR036345">
    <property type="entry name" value="ExoRNase_PH_dom2_sf"/>
</dbReference>
<dbReference type="SUPFAM" id="SSF54791">
    <property type="entry name" value="Eukaryotic type KH-domain (KH-domain type I)"/>
    <property type="match status" value="1"/>
</dbReference>
<evidence type="ECO:0000259" key="10">
    <source>
        <dbReference type="PROSITE" id="PS50126"/>
    </source>
</evidence>
<accession>A0A3A1R6Y2</accession>
<evidence type="ECO:0000256" key="4">
    <source>
        <dbReference type="ARBA" id="ARBA00022679"/>
    </source>
</evidence>
<keyword evidence="3 9" id="KW-0963">Cytoplasm</keyword>
<evidence type="ECO:0000313" key="12">
    <source>
        <dbReference type="Proteomes" id="UP000265801"/>
    </source>
</evidence>